<keyword evidence="3" id="KW-1185">Reference proteome</keyword>
<evidence type="ECO:0000256" key="1">
    <source>
        <dbReference type="SAM" id="MobiDB-lite"/>
    </source>
</evidence>
<evidence type="ECO:0000313" key="3">
    <source>
        <dbReference type="Proteomes" id="UP000800040"/>
    </source>
</evidence>
<protein>
    <submittedName>
        <fullName evidence="2">Uncharacterized protein</fullName>
    </submittedName>
</protein>
<organism evidence="2 3">
    <name type="scientific">Decorospora gaudefroyi</name>
    <dbReference type="NCBI Taxonomy" id="184978"/>
    <lineage>
        <taxon>Eukaryota</taxon>
        <taxon>Fungi</taxon>
        <taxon>Dikarya</taxon>
        <taxon>Ascomycota</taxon>
        <taxon>Pezizomycotina</taxon>
        <taxon>Dothideomycetes</taxon>
        <taxon>Pleosporomycetidae</taxon>
        <taxon>Pleosporales</taxon>
        <taxon>Pleosporineae</taxon>
        <taxon>Pleosporaceae</taxon>
        <taxon>Decorospora</taxon>
    </lineage>
</organism>
<dbReference type="EMBL" id="ML975247">
    <property type="protein sequence ID" value="KAF1839105.1"/>
    <property type="molecule type" value="Genomic_DNA"/>
</dbReference>
<dbReference type="Proteomes" id="UP000800040">
    <property type="component" value="Unassembled WGS sequence"/>
</dbReference>
<name>A0A6A5KKZ5_9PLEO</name>
<gene>
    <name evidence="2" type="ORF">BDW02DRAFT_594170</name>
</gene>
<evidence type="ECO:0000313" key="2">
    <source>
        <dbReference type="EMBL" id="KAF1839105.1"/>
    </source>
</evidence>
<feature type="compositionally biased region" description="Polar residues" evidence="1">
    <location>
        <begin position="196"/>
        <end position="210"/>
    </location>
</feature>
<reference evidence="2" key="1">
    <citation type="submission" date="2020-01" db="EMBL/GenBank/DDBJ databases">
        <authorList>
            <consortium name="DOE Joint Genome Institute"/>
            <person name="Haridas S."/>
            <person name="Albert R."/>
            <person name="Binder M."/>
            <person name="Bloem J."/>
            <person name="Labutti K."/>
            <person name="Salamov A."/>
            <person name="Andreopoulos B."/>
            <person name="Baker S.E."/>
            <person name="Barry K."/>
            <person name="Bills G."/>
            <person name="Bluhm B.H."/>
            <person name="Cannon C."/>
            <person name="Castanera R."/>
            <person name="Culley D.E."/>
            <person name="Daum C."/>
            <person name="Ezra D."/>
            <person name="Gonzalez J.B."/>
            <person name="Henrissat B."/>
            <person name="Kuo A."/>
            <person name="Liang C."/>
            <person name="Lipzen A."/>
            <person name="Lutzoni F."/>
            <person name="Magnuson J."/>
            <person name="Mondo S."/>
            <person name="Nolan M."/>
            <person name="Ohm R."/>
            <person name="Pangilinan J."/>
            <person name="Park H.-J."/>
            <person name="Ramirez L."/>
            <person name="Alfaro M."/>
            <person name="Sun H."/>
            <person name="Tritt A."/>
            <person name="Yoshinaga Y."/>
            <person name="Zwiers L.-H."/>
            <person name="Turgeon B.G."/>
            <person name="Goodwin S.B."/>
            <person name="Spatafora J.W."/>
            <person name="Crous P.W."/>
            <person name="Grigoriev I.V."/>
        </authorList>
    </citation>
    <scope>NUCLEOTIDE SEQUENCE</scope>
    <source>
        <strain evidence="2">P77</strain>
    </source>
</reference>
<dbReference type="AlphaFoldDB" id="A0A6A5KKZ5"/>
<feature type="region of interest" description="Disordered" evidence="1">
    <location>
        <begin position="178"/>
        <end position="233"/>
    </location>
</feature>
<sequence>MVDENIGLIEATAQLTKKHDKFEVFCKTVKEKYDSEIETLKAEKGEKHFVEPIPPSYPEVNERTFFPLQCVYGADGVPTELIPPGAYDSNLQIRVPATLHAVMTLRPETFMPCFEAGKNGEQVIRGHGATLGTAGSDHSSMSITYAPREAPFVAAAADADNEPHAQVGFLTNTETSRFPIPTRASNKRAYNPSPTPQQLNQHAVHTRQTQAPKPVPNPPAAARRVAPAGTAEMDDELRIQWVQLKVKKDD</sequence>
<accession>A0A6A5KKZ5</accession>
<proteinExistence type="predicted"/>